<dbReference type="PROSITE" id="PS50092">
    <property type="entry name" value="TSP1"/>
    <property type="match status" value="1"/>
</dbReference>
<evidence type="ECO:0000259" key="8">
    <source>
        <dbReference type="PROSITE" id="PS50835"/>
    </source>
</evidence>
<dbReference type="PROSITE" id="PS50835">
    <property type="entry name" value="IG_LIKE"/>
    <property type="match status" value="1"/>
</dbReference>
<evidence type="ECO:0000256" key="2">
    <source>
        <dbReference type="ARBA" id="ARBA00022525"/>
    </source>
</evidence>
<evidence type="ECO:0000313" key="10">
    <source>
        <dbReference type="Proteomes" id="UP001519460"/>
    </source>
</evidence>
<organism evidence="9 10">
    <name type="scientific">Batillaria attramentaria</name>
    <dbReference type="NCBI Taxonomy" id="370345"/>
    <lineage>
        <taxon>Eukaryota</taxon>
        <taxon>Metazoa</taxon>
        <taxon>Spiralia</taxon>
        <taxon>Lophotrochozoa</taxon>
        <taxon>Mollusca</taxon>
        <taxon>Gastropoda</taxon>
        <taxon>Caenogastropoda</taxon>
        <taxon>Sorbeoconcha</taxon>
        <taxon>Cerithioidea</taxon>
        <taxon>Batillariidae</taxon>
        <taxon>Batillaria</taxon>
    </lineage>
</organism>
<evidence type="ECO:0000256" key="6">
    <source>
        <dbReference type="ARBA" id="ARBA00023157"/>
    </source>
</evidence>
<dbReference type="Proteomes" id="UP001519460">
    <property type="component" value="Unassembled WGS sequence"/>
</dbReference>
<dbReference type="SUPFAM" id="SSF82895">
    <property type="entry name" value="TSP-1 type 1 repeat"/>
    <property type="match status" value="1"/>
</dbReference>
<keyword evidence="5" id="KW-0677">Repeat</keyword>
<feature type="domain" description="Ig-like" evidence="8">
    <location>
        <begin position="46"/>
        <end position="97"/>
    </location>
</feature>
<evidence type="ECO:0000256" key="4">
    <source>
        <dbReference type="ARBA" id="ARBA00022729"/>
    </source>
</evidence>
<dbReference type="Pfam" id="PF07679">
    <property type="entry name" value="I-set"/>
    <property type="match status" value="1"/>
</dbReference>
<evidence type="ECO:0000256" key="5">
    <source>
        <dbReference type="ARBA" id="ARBA00022737"/>
    </source>
</evidence>
<dbReference type="Gene3D" id="2.20.100.10">
    <property type="entry name" value="Thrombospondin type-1 (TSP1) repeat"/>
    <property type="match status" value="1"/>
</dbReference>
<evidence type="ECO:0000256" key="1">
    <source>
        <dbReference type="ARBA" id="ARBA00004613"/>
    </source>
</evidence>
<dbReference type="AlphaFoldDB" id="A0ABD0LNC8"/>
<dbReference type="InterPro" id="IPR036383">
    <property type="entry name" value="TSP1_rpt_sf"/>
</dbReference>
<evidence type="ECO:0000256" key="7">
    <source>
        <dbReference type="ARBA" id="ARBA00023180"/>
    </source>
</evidence>
<dbReference type="FunFam" id="2.20.100.10:FF:000067">
    <property type="entry name" value="Hemicentin 1"/>
    <property type="match status" value="1"/>
</dbReference>
<dbReference type="SMART" id="SM00209">
    <property type="entry name" value="TSP1"/>
    <property type="match status" value="1"/>
</dbReference>
<dbReference type="InterPro" id="IPR013098">
    <property type="entry name" value="Ig_I-set"/>
</dbReference>
<keyword evidence="7" id="KW-0325">Glycoprotein</keyword>
<dbReference type="InterPro" id="IPR007110">
    <property type="entry name" value="Ig-like_dom"/>
</dbReference>
<protein>
    <recommendedName>
        <fullName evidence="8">Ig-like domain-containing protein</fullName>
    </recommendedName>
</protein>
<sequence length="162" mass="18101">MPEDQQDNLDMFMLEWRRPAFLWKKIAFNGQWQHSLESGVLCSALVFWLKDNVELDVQKDINFIISSEGSLIINQARLQDSGNYTCGAVNQASRRLSDSASLVVYLDGQWTAWSEWSECSATCGKGKKRRTRTCTDPAPLNGGDPCLGDQQAFVDCTSLCPG</sequence>
<proteinExistence type="predicted"/>
<dbReference type="PANTHER" id="PTHR22906">
    <property type="entry name" value="PROPERDIN"/>
    <property type="match status" value="1"/>
</dbReference>
<dbReference type="PANTHER" id="PTHR22906:SF21">
    <property type="entry name" value="SEMA DOMAIN-CONTAINING PROTEIN"/>
    <property type="match status" value="1"/>
</dbReference>
<dbReference type="InterPro" id="IPR000884">
    <property type="entry name" value="TSP1_rpt"/>
</dbReference>
<reference evidence="9 10" key="1">
    <citation type="journal article" date="2023" name="Sci. Data">
        <title>Genome assembly of the Korean intertidal mud-creeper Batillaria attramentaria.</title>
        <authorList>
            <person name="Patra A.K."/>
            <person name="Ho P.T."/>
            <person name="Jun S."/>
            <person name="Lee S.J."/>
            <person name="Kim Y."/>
            <person name="Won Y.J."/>
        </authorList>
    </citation>
    <scope>NUCLEOTIDE SEQUENCE [LARGE SCALE GENOMIC DNA]</scope>
    <source>
        <strain evidence="9">Wonlab-2016</strain>
    </source>
</reference>
<keyword evidence="3" id="KW-0245">EGF-like domain</keyword>
<dbReference type="Pfam" id="PF00090">
    <property type="entry name" value="TSP_1"/>
    <property type="match status" value="1"/>
</dbReference>
<keyword evidence="4" id="KW-0732">Signal</keyword>
<dbReference type="InterPro" id="IPR013783">
    <property type="entry name" value="Ig-like_fold"/>
</dbReference>
<dbReference type="SUPFAM" id="SSF48726">
    <property type="entry name" value="Immunoglobulin"/>
    <property type="match status" value="1"/>
</dbReference>
<dbReference type="Gene3D" id="2.60.40.10">
    <property type="entry name" value="Immunoglobulins"/>
    <property type="match status" value="1"/>
</dbReference>
<dbReference type="EMBL" id="JACVVK020000034">
    <property type="protein sequence ID" value="KAK7500966.1"/>
    <property type="molecule type" value="Genomic_DNA"/>
</dbReference>
<comment type="caution">
    <text evidence="9">The sequence shown here is derived from an EMBL/GenBank/DDBJ whole genome shotgun (WGS) entry which is preliminary data.</text>
</comment>
<dbReference type="InterPro" id="IPR052065">
    <property type="entry name" value="Compl_asym_regulator"/>
</dbReference>
<comment type="subcellular location">
    <subcellularLocation>
        <location evidence="1">Secreted</location>
    </subcellularLocation>
</comment>
<dbReference type="InterPro" id="IPR036179">
    <property type="entry name" value="Ig-like_dom_sf"/>
</dbReference>
<name>A0ABD0LNC8_9CAEN</name>
<keyword evidence="10" id="KW-1185">Reference proteome</keyword>
<keyword evidence="2" id="KW-0964">Secreted</keyword>
<evidence type="ECO:0000256" key="3">
    <source>
        <dbReference type="ARBA" id="ARBA00022536"/>
    </source>
</evidence>
<evidence type="ECO:0000313" key="9">
    <source>
        <dbReference type="EMBL" id="KAK7500966.1"/>
    </source>
</evidence>
<dbReference type="PRINTS" id="PR01705">
    <property type="entry name" value="TSP1REPEAT"/>
</dbReference>
<keyword evidence="6" id="KW-1015">Disulfide bond</keyword>
<accession>A0ABD0LNC8</accession>
<dbReference type="GO" id="GO:0005576">
    <property type="term" value="C:extracellular region"/>
    <property type="evidence" value="ECO:0007669"/>
    <property type="project" value="UniProtKB-SubCell"/>
</dbReference>
<gene>
    <name evidence="9" type="ORF">BaRGS_00007846</name>
</gene>